<organism evidence="13 14">
    <name type="scientific">Phascolomyces articulosus</name>
    <dbReference type="NCBI Taxonomy" id="60185"/>
    <lineage>
        <taxon>Eukaryota</taxon>
        <taxon>Fungi</taxon>
        <taxon>Fungi incertae sedis</taxon>
        <taxon>Mucoromycota</taxon>
        <taxon>Mucoromycotina</taxon>
        <taxon>Mucoromycetes</taxon>
        <taxon>Mucorales</taxon>
        <taxon>Lichtheimiaceae</taxon>
        <taxon>Phascolomyces</taxon>
    </lineage>
</organism>
<comment type="catalytic activity">
    <reaction evidence="9 10">
        <text>L-cysteinyl-[protein] + hexadecanoyl-CoA = S-hexadecanoyl-L-cysteinyl-[protein] + CoA</text>
        <dbReference type="Rhea" id="RHEA:36683"/>
        <dbReference type="Rhea" id="RHEA-COMP:10131"/>
        <dbReference type="Rhea" id="RHEA-COMP:11032"/>
        <dbReference type="ChEBI" id="CHEBI:29950"/>
        <dbReference type="ChEBI" id="CHEBI:57287"/>
        <dbReference type="ChEBI" id="CHEBI:57379"/>
        <dbReference type="ChEBI" id="CHEBI:74151"/>
        <dbReference type="EC" id="2.3.1.225"/>
    </reaction>
</comment>
<feature type="domain" description="Palmitoyltransferase DHHC" evidence="12">
    <location>
        <begin position="198"/>
        <end position="316"/>
    </location>
</feature>
<evidence type="ECO:0000256" key="2">
    <source>
        <dbReference type="ARBA" id="ARBA00022679"/>
    </source>
</evidence>
<evidence type="ECO:0000256" key="11">
    <source>
        <dbReference type="SAM" id="MobiDB-lite"/>
    </source>
</evidence>
<keyword evidence="4 10" id="KW-1133">Transmembrane helix</keyword>
<dbReference type="InterPro" id="IPR001594">
    <property type="entry name" value="Palmitoyltrfase_DHHC"/>
</dbReference>
<dbReference type="Proteomes" id="UP001209540">
    <property type="component" value="Unassembled WGS sequence"/>
</dbReference>
<comment type="subcellular location">
    <subcellularLocation>
        <location evidence="1">Membrane</location>
        <topology evidence="1">Multi-pass membrane protein</topology>
    </subcellularLocation>
</comment>
<dbReference type="GO" id="GO:0016020">
    <property type="term" value="C:membrane"/>
    <property type="evidence" value="ECO:0007669"/>
    <property type="project" value="UniProtKB-SubCell"/>
</dbReference>
<evidence type="ECO:0000313" key="14">
    <source>
        <dbReference type="Proteomes" id="UP001209540"/>
    </source>
</evidence>
<evidence type="ECO:0000259" key="12">
    <source>
        <dbReference type="Pfam" id="PF01529"/>
    </source>
</evidence>
<protein>
    <recommendedName>
        <fullName evidence="10">Palmitoyltransferase</fullName>
        <ecNumber evidence="10">2.3.1.225</ecNumber>
    </recommendedName>
</protein>
<keyword evidence="8 10" id="KW-0012">Acyltransferase</keyword>
<comment type="similarity">
    <text evidence="10">Belongs to the DHHC palmitoyltransferase family.</text>
</comment>
<evidence type="ECO:0000256" key="7">
    <source>
        <dbReference type="ARBA" id="ARBA00023288"/>
    </source>
</evidence>
<evidence type="ECO:0000256" key="4">
    <source>
        <dbReference type="ARBA" id="ARBA00022989"/>
    </source>
</evidence>
<evidence type="ECO:0000313" key="13">
    <source>
        <dbReference type="EMBL" id="KAI9250556.1"/>
    </source>
</evidence>
<evidence type="ECO:0000256" key="6">
    <source>
        <dbReference type="ARBA" id="ARBA00023139"/>
    </source>
</evidence>
<dbReference type="Pfam" id="PF01529">
    <property type="entry name" value="DHHC"/>
    <property type="match status" value="1"/>
</dbReference>
<feature type="transmembrane region" description="Helical" evidence="10">
    <location>
        <begin position="145"/>
        <end position="165"/>
    </location>
</feature>
<evidence type="ECO:0000256" key="1">
    <source>
        <dbReference type="ARBA" id="ARBA00004141"/>
    </source>
</evidence>
<keyword evidence="3 10" id="KW-0812">Transmembrane</keyword>
<reference evidence="13" key="1">
    <citation type="journal article" date="2022" name="IScience">
        <title>Evolution of zygomycete secretomes and the origins of terrestrial fungal ecologies.</title>
        <authorList>
            <person name="Chang Y."/>
            <person name="Wang Y."/>
            <person name="Mondo S."/>
            <person name="Ahrendt S."/>
            <person name="Andreopoulos W."/>
            <person name="Barry K."/>
            <person name="Beard J."/>
            <person name="Benny G.L."/>
            <person name="Blankenship S."/>
            <person name="Bonito G."/>
            <person name="Cuomo C."/>
            <person name="Desiro A."/>
            <person name="Gervers K.A."/>
            <person name="Hundley H."/>
            <person name="Kuo A."/>
            <person name="LaButti K."/>
            <person name="Lang B.F."/>
            <person name="Lipzen A."/>
            <person name="O'Donnell K."/>
            <person name="Pangilinan J."/>
            <person name="Reynolds N."/>
            <person name="Sandor L."/>
            <person name="Smith M.E."/>
            <person name="Tsang A."/>
            <person name="Grigoriev I.V."/>
            <person name="Stajich J.E."/>
            <person name="Spatafora J.W."/>
        </authorList>
    </citation>
    <scope>NUCLEOTIDE SEQUENCE</scope>
    <source>
        <strain evidence="13">RSA 2281</strain>
    </source>
</reference>
<dbReference type="EC" id="2.3.1.225" evidence="10"/>
<dbReference type="AlphaFoldDB" id="A0AAD5JRV6"/>
<accession>A0AAD5JRV6</accession>
<keyword evidence="2 10" id="KW-0808">Transferase</keyword>
<evidence type="ECO:0000256" key="5">
    <source>
        <dbReference type="ARBA" id="ARBA00023136"/>
    </source>
</evidence>
<evidence type="ECO:0000256" key="9">
    <source>
        <dbReference type="ARBA" id="ARBA00048048"/>
    </source>
</evidence>
<feature type="transmembrane region" description="Helical" evidence="10">
    <location>
        <begin position="275"/>
        <end position="304"/>
    </location>
</feature>
<dbReference type="PANTHER" id="PTHR12246">
    <property type="entry name" value="PALMITOYLTRANSFERASE ZDHHC16"/>
    <property type="match status" value="1"/>
</dbReference>
<proteinExistence type="inferred from homology"/>
<gene>
    <name evidence="13" type="ORF">BDA99DRAFT_522827</name>
</gene>
<comment type="domain">
    <text evidence="10">The DHHC domain is required for palmitoyltransferase activity.</text>
</comment>
<evidence type="ECO:0000256" key="3">
    <source>
        <dbReference type="ARBA" id="ARBA00022692"/>
    </source>
</evidence>
<reference evidence="13" key="2">
    <citation type="submission" date="2023-02" db="EMBL/GenBank/DDBJ databases">
        <authorList>
            <consortium name="DOE Joint Genome Institute"/>
            <person name="Mondo S.J."/>
            <person name="Chang Y."/>
            <person name="Wang Y."/>
            <person name="Ahrendt S."/>
            <person name="Andreopoulos W."/>
            <person name="Barry K."/>
            <person name="Beard J."/>
            <person name="Benny G.L."/>
            <person name="Blankenship S."/>
            <person name="Bonito G."/>
            <person name="Cuomo C."/>
            <person name="Desiro A."/>
            <person name="Gervers K.A."/>
            <person name="Hundley H."/>
            <person name="Kuo A."/>
            <person name="LaButti K."/>
            <person name="Lang B.F."/>
            <person name="Lipzen A."/>
            <person name="O'Donnell K."/>
            <person name="Pangilinan J."/>
            <person name="Reynolds N."/>
            <person name="Sandor L."/>
            <person name="Smith M.W."/>
            <person name="Tsang A."/>
            <person name="Grigoriev I.V."/>
            <person name="Stajich J.E."/>
            <person name="Spatafora J.W."/>
        </authorList>
    </citation>
    <scope>NUCLEOTIDE SEQUENCE</scope>
    <source>
        <strain evidence="13">RSA 2281</strain>
    </source>
</reference>
<keyword evidence="7" id="KW-0449">Lipoprotein</keyword>
<dbReference type="InterPro" id="IPR039859">
    <property type="entry name" value="PFA4/ZDH16/20/ERF2-like"/>
</dbReference>
<feature type="transmembrane region" description="Helical" evidence="10">
    <location>
        <begin position="247"/>
        <end position="269"/>
    </location>
</feature>
<dbReference type="GO" id="GO:0019706">
    <property type="term" value="F:protein-cysteine S-palmitoyltransferase activity"/>
    <property type="evidence" value="ECO:0007669"/>
    <property type="project" value="UniProtKB-EC"/>
</dbReference>
<name>A0AAD5JRV6_9FUNG</name>
<feature type="region of interest" description="Disordered" evidence="11">
    <location>
        <begin position="31"/>
        <end position="62"/>
    </location>
</feature>
<comment type="caution">
    <text evidence="13">The sequence shown here is derived from an EMBL/GenBank/DDBJ whole genome shotgun (WGS) entry which is preliminary data.</text>
</comment>
<keyword evidence="6" id="KW-0564">Palmitate</keyword>
<keyword evidence="5 10" id="KW-0472">Membrane</keyword>
<feature type="transmembrane region" description="Helical" evidence="10">
    <location>
        <begin position="106"/>
        <end position="125"/>
    </location>
</feature>
<dbReference type="EMBL" id="JAIXMP010000032">
    <property type="protein sequence ID" value="KAI9250556.1"/>
    <property type="molecule type" value="Genomic_DNA"/>
</dbReference>
<sequence length="392" mass="45373">MLERTANRILAVGGHPFRICCKHPNEQHRNHNTEELQQQQQGLHHSTRRNDNKEEEEERETSAIGCCKTDSPMYSRCWPFLFLFSAITDFPLPLPSDKKPGQHRDWGWMPVLVVLSITAFLYYGYLDQVCLTLIHLGAHVQATIYLVPLHLWLILLLTSYARVVMKEPGTPRKAMMVMMERTDMILQTKPPYKSILPQRWCETCQWWKPDRAHHCRVCDTCVLRMDHHCPWVNGCVGFANYRYFIQFICYTSGIAAWVFTTSLAAFIMGNGLATYHGIVIAIIILSGLIMTSIGIFACSHLWLLTLNRTTIENIQYRSWASKNKIKSTSPPSMFTSSGKCIFNQGTRTNWIEMMGDRCLYWFLPLSVKLNCNGYEFNYNENVYREYGTLPSE</sequence>
<evidence type="ECO:0000256" key="10">
    <source>
        <dbReference type="RuleBase" id="RU079119"/>
    </source>
</evidence>
<dbReference type="PROSITE" id="PS50216">
    <property type="entry name" value="DHHC"/>
    <property type="match status" value="1"/>
</dbReference>
<keyword evidence="14" id="KW-1185">Reference proteome</keyword>
<evidence type="ECO:0000256" key="8">
    <source>
        <dbReference type="ARBA" id="ARBA00023315"/>
    </source>
</evidence>